<dbReference type="Pfam" id="PF09674">
    <property type="entry name" value="DUF2400"/>
    <property type="match status" value="1"/>
</dbReference>
<dbReference type="InterPro" id="IPR014127">
    <property type="entry name" value="CHP02757"/>
</dbReference>
<sequence>MTPIYRPEIAEFLENIHTVCGPALRLERDPLAVVRRYSAPADLEIAALICSTLAFGSVDLILRACDQALAPLGARPAEALLNMGARKIEESWARFQYRFCFPKDMIGLMRGAQGALREHGSLQALFLAGDDPEKPLTEALSSFVTRLRGYSAASTAFSIRPNLLPDPAQGSACKRLFLFLRWMVRQDDVDPGGWSGVSLARLVVPMDTHMAATCVHRLGFLDAKRSASSPNLKDALRATAHFALYAPEDPVKYDFALTRPGIDPRPGDEIFGCY</sequence>
<dbReference type="EMBL" id="VSSQ01000905">
    <property type="protein sequence ID" value="MPM02880.1"/>
    <property type="molecule type" value="Genomic_DNA"/>
</dbReference>
<evidence type="ECO:0000313" key="1">
    <source>
        <dbReference type="EMBL" id="MPM02880.1"/>
    </source>
</evidence>
<accession>A0A644WGK1</accession>
<dbReference type="AlphaFoldDB" id="A0A644WGK1"/>
<organism evidence="1">
    <name type="scientific">bioreactor metagenome</name>
    <dbReference type="NCBI Taxonomy" id="1076179"/>
    <lineage>
        <taxon>unclassified sequences</taxon>
        <taxon>metagenomes</taxon>
        <taxon>ecological metagenomes</taxon>
    </lineage>
</organism>
<reference evidence="1" key="1">
    <citation type="submission" date="2019-08" db="EMBL/GenBank/DDBJ databases">
        <authorList>
            <person name="Kucharzyk K."/>
            <person name="Murdoch R.W."/>
            <person name="Higgins S."/>
            <person name="Loffler F."/>
        </authorList>
    </citation>
    <scope>NUCLEOTIDE SEQUENCE</scope>
</reference>
<dbReference type="NCBIfam" id="TIGR02757">
    <property type="entry name" value="TIGR02757 family protein"/>
    <property type="match status" value="1"/>
</dbReference>
<comment type="caution">
    <text evidence="1">The sequence shown here is derived from an EMBL/GenBank/DDBJ whole genome shotgun (WGS) entry which is preliminary data.</text>
</comment>
<protein>
    <recommendedName>
        <fullName evidence="2">TIGR02757 family protein</fullName>
    </recommendedName>
</protein>
<proteinExistence type="predicted"/>
<evidence type="ECO:0008006" key="2">
    <source>
        <dbReference type="Google" id="ProtNLM"/>
    </source>
</evidence>
<gene>
    <name evidence="1" type="ORF">SDC9_49136</name>
</gene>
<name>A0A644WGK1_9ZZZZ</name>